<dbReference type="PANTHER" id="PTHR44942:SF10">
    <property type="entry name" value="METHYLTRANSFERASE TYPE 11 DOMAIN-CONTAINING PROTEIN"/>
    <property type="match status" value="1"/>
</dbReference>
<dbReference type="EMBL" id="KZ824316">
    <property type="protein sequence ID" value="RAL08295.1"/>
    <property type="molecule type" value="Genomic_DNA"/>
</dbReference>
<dbReference type="InterPro" id="IPR051052">
    <property type="entry name" value="Diverse_substrate_MTase"/>
</dbReference>
<name>A0A395HM43_ASPHC</name>
<dbReference type="CDD" id="cd02440">
    <property type="entry name" value="AdoMet_MTases"/>
    <property type="match status" value="1"/>
</dbReference>
<dbReference type="STRING" id="1450537.A0A395HM43"/>
<organism evidence="2 3">
    <name type="scientific">Aspergillus homomorphus (strain CBS 101889)</name>
    <dbReference type="NCBI Taxonomy" id="1450537"/>
    <lineage>
        <taxon>Eukaryota</taxon>
        <taxon>Fungi</taxon>
        <taxon>Dikarya</taxon>
        <taxon>Ascomycota</taxon>
        <taxon>Pezizomycotina</taxon>
        <taxon>Eurotiomycetes</taxon>
        <taxon>Eurotiomycetidae</taxon>
        <taxon>Eurotiales</taxon>
        <taxon>Aspergillaceae</taxon>
        <taxon>Aspergillus</taxon>
        <taxon>Aspergillus subgen. Circumdati</taxon>
    </lineage>
</organism>
<dbReference type="GO" id="GO:0008757">
    <property type="term" value="F:S-adenosylmethionine-dependent methyltransferase activity"/>
    <property type="evidence" value="ECO:0007669"/>
    <property type="project" value="InterPro"/>
</dbReference>
<protein>
    <submittedName>
        <fullName evidence="2">S-adenosyl-L-methionine-dependent methyltransferase</fullName>
    </submittedName>
</protein>
<dbReference type="GO" id="GO:0032259">
    <property type="term" value="P:methylation"/>
    <property type="evidence" value="ECO:0007669"/>
    <property type="project" value="UniProtKB-KW"/>
</dbReference>
<dbReference type="PANTHER" id="PTHR44942">
    <property type="entry name" value="METHYLTRANSF_11 DOMAIN-CONTAINING PROTEIN"/>
    <property type="match status" value="1"/>
</dbReference>
<accession>A0A395HM43</accession>
<reference evidence="2 3" key="1">
    <citation type="submission" date="2018-02" db="EMBL/GenBank/DDBJ databases">
        <title>The genomes of Aspergillus section Nigri reveals drivers in fungal speciation.</title>
        <authorList>
            <consortium name="DOE Joint Genome Institute"/>
            <person name="Vesth T.C."/>
            <person name="Nybo J."/>
            <person name="Theobald S."/>
            <person name="Brandl J."/>
            <person name="Frisvad J.C."/>
            <person name="Nielsen K.F."/>
            <person name="Lyhne E.K."/>
            <person name="Kogle M.E."/>
            <person name="Kuo A."/>
            <person name="Riley R."/>
            <person name="Clum A."/>
            <person name="Nolan M."/>
            <person name="Lipzen A."/>
            <person name="Salamov A."/>
            <person name="Henrissat B."/>
            <person name="Wiebenga A."/>
            <person name="De vries R.P."/>
            <person name="Grigoriev I.V."/>
            <person name="Mortensen U.H."/>
            <person name="Andersen M.R."/>
            <person name="Baker S.E."/>
        </authorList>
    </citation>
    <scope>NUCLEOTIDE SEQUENCE [LARGE SCALE GENOMIC DNA]</scope>
    <source>
        <strain evidence="2 3">CBS 101889</strain>
    </source>
</reference>
<sequence length="317" mass="34402">MARETVIKDPTFRTYTPAQATFYALARASSYPPFLYNTILTHHSNTGGQFHRLLDVGCGPGNATRDLAPSFEDAVGVDPGQAMIETARALSKDVRTGAGSEMRFVVGAAEECAAVIDEASGGEETVDLVVCAMSAHWFSMRGFWEQMRTTVKKGGTVAIWTCASLYCHPTTPNATAVQRALFHLEDVVLAPFALPENRLSRNLYDNPPLPWSVIPPVEGFSESQFTRLAWNRDGAVADGEDFLVGKPQTLEELERSLGSASMVTRWREANPDLAETDKDCVKIAMDEVGKALEDGGCDASQILRTGAAVALLLIKKD</sequence>
<dbReference type="RefSeq" id="XP_025547449.1">
    <property type="nucleotide sequence ID" value="XM_025698623.1"/>
</dbReference>
<keyword evidence="2" id="KW-0489">Methyltransferase</keyword>
<dbReference type="Gene3D" id="3.40.50.150">
    <property type="entry name" value="Vaccinia Virus protein VP39"/>
    <property type="match status" value="1"/>
</dbReference>
<dbReference type="AlphaFoldDB" id="A0A395HM43"/>
<gene>
    <name evidence="2" type="ORF">BO97DRAFT_446200</name>
</gene>
<dbReference type="VEuPathDB" id="FungiDB:BO97DRAFT_446200"/>
<dbReference type="Proteomes" id="UP000248961">
    <property type="component" value="Unassembled WGS sequence"/>
</dbReference>
<dbReference type="SUPFAM" id="SSF53335">
    <property type="entry name" value="S-adenosyl-L-methionine-dependent methyltransferases"/>
    <property type="match status" value="1"/>
</dbReference>
<dbReference type="InterPro" id="IPR013216">
    <property type="entry name" value="Methyltransf_11"/>
</dbReference>
<feature type="domain" description="Methyltransferase type 11" evidence="1">
    <location>
        <begin position="54"/>
        <end position="159"/>
    </location>
</feature>
<keyword evidence="2" id="KW-0808">Transferase</keyword>
<dbReference type="OrthoDB" id="10027013at2759"/>
<dbReference type="InterPro" id="IPR029063">
    <property type="entry name" value="SAM-dependent_MTases_sf"/>
</dbReference>
<dbReference type="Pfam" id="PF08241">
    <property type="entry name" value="Methyltransf_11"/>
    <property type="match status" value="1"/>
</dbReference>
<proteinExistence type="predicted"/>
<evidence type="ECO:0000313" key="3">
    <source>
        <dbReference type="Proteomes" id="UP000248961"/>
    </source>
</evidence>
<dbReference type="GeneID" id="37202912"/>
<keyword evidence="3" id="KW-1185">Reference proteome</keyword>
<evidence type="ECO:0000259" key="1">
    <source>
        <dbReference type="Pfam" id="PF08241"/>
    </source>
</evidence>
<evidence type="ECO:0000313" key="2">
    <source>
        <dbReference type="EMBL" id="RAL08295.1"/>
    </source>
</evidence>